<dbReference type="InterPro" id="IPR020809">
    <property type="entry name" value="Enolase_CS"/>
</dbReference>
<evidence type="ECO:0000256" key="9">
    <source>
        <dbReference type="ARBA" id="ARBA00023239"/>
    </source>
</evidence>
<feature type="active site" description="Proton acceptor" evidence="12">
    <location>
        <position position="335"/>
    </location>
</feature>
<accession>A0A671TMU3</accession>
<protein>
    <recommendedName>
        <fullName evidence="4">phosphopyruvate hydratase</fullName>
        <ecNumber evidence="4">4.2.1.11</ecNumber>
    </recommendedName>
    <alternativeName>
        <fullName evidence="10">2-phospho-D-glycerate hydro-lyase</fullName>
    </alternativeName>
</protein>
<dbReference type="PIRSF" id="PIRSF001400">
    <property type="entry name" value="Enolase"/>
    <property type="match status" value="1"/>
</dbReference>
<keyword evidence="5" id="KW-0963">Cytoplasm</keyword>
<evidence type="ECO:0000256" key="14">
    <source>
        <dbReference type="PIRSR" id="PIRSR001400-3"/>
    </source>
</evidence>
<feature type="binding site" evidence="14">
    <location>
        <position position="285"/>
    </location>
    <ligand>
        <name>Mg(2+)</name>
        <dbReference type="ChEBI" id="CHEBI:18420"/>
    </ligand>
</feature>
<feature type="binding site" evidence="14">
    <location>
        <position position="237"/>
    </location>
    <ligand>
        <name>Mg(2+)</name>
        <dbReference type="ChEBI" id="CHEBI:18420"/>
    </ligand>
</feature>
<keyword evidence="8" id="KW-0324">Glycolysis</keyword>
<evidence type="ECO:0000256" key="8">
    <source>
        <dbReference type="ARBA" id="ARBA00023152"/>
    </source>
</evidence>
<evidence type="ECO:0000256" key="12">
    <source>
        <dbReference type="PIRSR" id="PIRSR001400-1"/>
    </source>
</evidence>
<feature type="domain" description="Enolase C-terminal TIM barrel" evidence="15">
    <location>
        <begin position="134"/>
        <end position="423"/>
    </location>
</feature>
<dbReference type="NCBIfam" id="TIGR01060">
    <property type="entry name" value="eno"/>
    <property type="match status" value="1"/>
</dbReference>
<dbReference type="Ensembl" id="ENSSAUT00010003606.1">
    <property type="protein sequence ID" value="ENSSAUP00010003328.1"/>
    <property type="gene ID" value="ENSSAUG00010001456.1"/>
</dbReference>
<feature type="domain" description="Enolase N-terminal" evidence="16">
    <location>
        <begin position="3"/>
        <end position="126"/>
    </location>
</feature>
<dbReference type="PROSITE" id="PS00164">
    <property type="entry name" value="ENOLASE"/>
    <property type="match status" value="1"/>
</dbReference>
<evidence type="ECO:0000313" key="17">
    <source>
        <dbReference type="Ensembl" id="ENSSAUP00010003328.1"/>
    </source>
</evidence>
<name>A0A671TMU3_SPAAU</name>
<feature type="binding site" evidence="14">
    <location>
        <position position="310"/>
    </location>
    <ligand>
        <name>Mg(2+)</name>
        <dbReference type="ChEBI" id="CHEBI:18420"/>
    </ligand>
</feature>
<comment type="subcellular location">
    <subcellularLocation>
        <location evidence="1">Cytoplasm</location>
    </subcellularLocation>
</comment>
<keyword evidence="9" id="KW-0456">Lyase</keyword>
<dbReference type="PRINTS" id="PR00148">
    <property type="entry name" value="ENOLASE"/>
</dbReference>
<dbReference type="InterPro" id="IPR036849">
    <property type="entry name" value="Enolase-like_C_sf"/>
</dbReference>
<dbReference type="PANTHER" id="PTHR11902">
    <property type="entry name" value="ENOLASE"/>
    <property type="match status" value="1"/>
</dbReference>
<dbReference type="SFLD" id="SFLDG00178">
    <property type="entry name" value="enolase"/>
    <property type="match status" value="1"/>
</dbReference>
<dbReference type="GO" id="GO:0006096">
    <property type="term" value="P:glycolytic process"/>
    <property type="evidence" value="ECO:0007669"/>
    <property type="project" value="UniProtKB-UniPathway"/>
</dbReference>
<comment type="pathway">
    <text evidence="2">Carbohydrate degradation; glycolysis; pyruvate from D-glyceraldehyde 3-phosphate: step 4/5.</text>
</comment>
<evidence type="ECO:0000256" key="7">
    <source>
        <dbReference type="ARBA" id="ARBA00022842"/>
    </source>
</evidence>
<feature type="active site" description="Proton donor" evidence="12">
    <location>
        <position position="202"/>
    </location>
</feature>
<dbReference type="Proteomes" id="UP000472265">
    <property type="component" value="Chromosome 7"/>
</dbReference>
<evidence type="ECO:0000256" key="1">
    <source>
        <dbReference type="ARBA" id="ARBA00004496"/>
    </source>
</evidence>
<keyword evidence="6 14" id="KW-0479">Metal-binding</keyword>
<dbReference type="SMART" id="SM01193">
    <property type="entry name" value="Enolase_N"/>
    <property type="match status" value="1"/>
</dbReference>
<dbReference type="GO" id="GO:0004634">
    <property type="term" value="F:phosphopyruvate hydratase activity"/>
    <property type="evidence" value="ECO:0007669"/>
    <property type="project" value="UniProtKB-EC"/>
</dbReference>
<evidence type="ECO:0000313" key="18">
    <source>
        <dbReference type="Proteomes" id="UP000472265"/>
    </source>
</evidence>
<dbReference type="Pfam" id="PF00113">
    <property type="entry name" value="Enolase_C"/>
    <property type="match status" value="1"/>
</dbReference>
<dbReference type="GO" id="GO:0000015">
    <property type="term" value="C:phosphopyruvate hydratase complex"/>
    <property type="evidence" value="ECO:0007669"/>
    <property type="project" value="InterPro"/>
</dbReference>
<keyword evidence="18" id="KW-1185">Reference proteome</keyword>
<feature type="binding site" evidence="13">
    <location>
        <begin position="362"/>
        <end position="365"/>
    </location>
    <ligand>
        <name>substrate</name>
    </ligand>
</feature>
<feature type="binding site" evidence="13">
    <location>
        <position position="386"/>
    </location>
    <ligand>
        <name>substrate</name>
    </ligand>
</feature>
<dbReference type="AlphaFoldDB" id="A0A671TMU3"/>
<reference evidence="17" key="1">
    <citation type="submission" date="2021-04" db="EMBL/GenBank/DDBJ databases">
        <authorList>
            <consortium name="Wellcome Sanger Institute Data Sharing"/>
        </authorList>
    </citation>
    <scope>NUCLEOTIDE SEQUENCE [LARGE SCALE GENOMIC DNA]</scope>
</reference>
<feature type="binding site" evidence="13">
    <location>
        <position position="159"/>
    </location>
    <ligand>
        <name>substrate</name>
    </ligand>
</feature>
<dbReference type="Gene3D" id="3.30.390.10">
    <property type="entry name" value="Enolase-like, N-terminal domain"/>
    <property type="match status" value="1"/>
</dbReference>
<evidence type="ECO:0000256" key="10">
    <source>
        <dbReference type="ARBA" id="ARBA00031125"/>
    </source>
</evidence>
<dbReference type="FunFam" id="3.20.20.120:FF:000002">
    <property type="entry name" value="Enolase 1"/>
    <property type="match status" value="1"/>
</dbReference>
<evidence type="ECO:0000256" key="5">
    <source>
        <dbReference type="ARBA" id="ARBA00022490"/>
    </source>
</evidence>
<evidence type="ECO:0000256" key="2">
    <source>
        <dbReference type="ARBA" id="ARBA00005031"/>
    </source>
</evidence>
<dbReference type="InterPro" id="IPR020810">
    <property type="entry name" value="Enolase_C"/>
</dbReference>
<keyword evidence="7 14" id="KW-0460">Magnesium</keyword>
<comment type="cofactor">
    <cofactor evidence="14">
        <name>Mg(2+)</name>
        <dbReference type="ChEBI" id="CHEBI:18420"/>
    </cofactor>
    <text evidence="14">Mg(2+) is required for catalysis and for stabilizing the dimer.</text>
</comment>
<organism evidence="17 18">
    <name type="scientific">Sparus aurata</name>
    <name type="common">Gilthead sea bream</name>
    <dbReference type="NCBI Taxonomy" id="8175"/>
    <lineage>
        <taxon>Eukaryota</taxon>
        <taxon>Metazoa</taxon>
        <taxon>Chordata</taxon>
        <taxon>Craniata</taxon>
        <taxon>Vertebrata</taxon>
        <taxon>Euteleostomi</taxon>
        <taxon>Actinopterygii</taxon>
        <taxon>Neopterygii</taxon>
        <taxon>Teleostei</taxon>
        <taxon>Neoteleostei</taxon>
        <taxon>Acanthomorphata</taxon>
        <taxon>Eupercaria</taxon>
        <taxon>Spariformes</taxon>
        <taxon>Sparidae</taxon>
        <taxon>Sparus</taxon>
    </lineage>
</organism>
<dbReference type="SFLD" id="SFLDF00002">
    <property type="entry name" value="enolase"/>
    <property type="match status" value="1"/>
</dbReference>
<sequence length="424" mass="46517">MSILKIHAREIFDSRGNPTVEVDLYTKKGLFRAAVPSGASTGIYEALELRDNDKTRYMGKGVKRAVKYINEFLAPALCNQVNKVWNNRMPLFTYRSKFGANAILGVSLAVCKAGAAEKGVPLYRHIADLAGNPEVILPVPAFNVINGGSHAGNKLAMQEFMILPVGASSFKEAMRIGAEVYHNLKNVIKEKYGKDATNVGDEGGFAPNILENKEALELLKNAIAKAGYTDKIVIGMDVAASEFYKAGKYDLDFKSPDDPSRYISPDKLADLYRSFVKDYPVVSIEDPFDQDDWEAWTNFTASTSIQVVGDDLTVTNPKRIAKGVAEKACNCLLLKVNQIGSVTESLQACKMAQSNGWGVMVSHRSGETEDTFIADLVVGLCTGQIKTGAPCRSERLAKYNQLLRIEEELGDKARFAGQNFRHPI</sequence>
<dbReference type="InterPro" id="IPR020811">
    <property type="entry name" value="Enolase_N"/>
</dbReference>
<dbReference type="SUPFAM" id="SSF54826">
    <property type="entry name" value="Enolase N-terminal domain-like"/>
    <property type="match status" value="1"/>
</dbReference>
<dbReference type="Gene3D" id="3.20.20.120">
    <property type="entry name" value="Enolase-like C-terminal domain"/>
    <property type="match status" value="1"/>
</dbReference>
<dbReference type="GO" id="GO:0000287">
    <property type="term" value="F:magnesium ion binding"/>
    <property type="evidence" value="ECO:0007669"/>
    <property type="project" value="InterPro"/>
</dbReference>
<proteinExistence type="inferred from homology"/>
<dbReference type="GeneTree" id="ENSGT00950000182805"/>
<evidence type="ECO:0000259" key="16">
    <source>
        <dbReference type="SMART" id="SM01193"/>
    </source>
</evidence>
<gene>
    <name evidence="17" type="primary">ENO1</name>
    <name evidence="17" type="synonym">eno1a</name>
</gene>
<reference evidence="17" key="3">
    <citation type="submission" date="2025-09" db="UniProtKB">
        <authorList>
            <consortium name="Ensembl"/>
        </authorList>
    </citation>
    <scope>IDENTIFICATION</scope>
</reference>
<comment type="similarity">
    <text evidence="3">Belongs to the enolase family.</text>
</comment>
<dbReference type="InterPro" id="IPR000941">
    <property type="entry name" value="Enolase"/>
</dbReference>
<evidence type="ECO:0000256" key="13">
    <source>
        <dbReference type="PIRSR" id="PIRSR001400-2"/>
    </source>
</evidence>
<dbReference type="HAMAP" id="MF_00318">
    <property type="entry name" value="Enolase"/>
    <property type="match status" value="1"/>
</dbReference>
<feature type="binding site" evidence="13">
    <location>
        <position position="310"/>
    </location>
    <ligand>
        <name>substrate</name>
    </ligand>
</feature>
<dbReference type="SMART" id="SM01192">
    <property type="entry name" value="Enolase_C"/>
    <property type="match status" value="1"/>
</dbReference>
<dbReference type="CDD" id="cd03313">
    <property type="entry name" value="enolase"/>
    <property type="match status" value="1"/>
</dbReference>
<dbReference type="UniPathway" id="UPA00109">
    <property type="reaction ID" value="UER00187"/>
</dbReference>
<reference evidence="17" key="2">
    <citation type="submission" date="2025-08" db="UniProtKB">
        <authorList>
            <consortium name="Ensembl"/>
        </authorList>
    </citation>
    <scope>IDENTIFICATION</scope>
</reference>
<dbReference type="InterPro" id="IPR029017">
    <property type="entry name" value="Enolase-like_N"/>
</dbReference>
<evidence type="ECO:0000256" key="3">
    <source>
        <dbReference type="ARBA" id="ARBA00009604"/>
    </source>
</evidence>
<dbReference type="SFLD" id="SFLDS00001">
    <property type="entry name" value="Enolase"/>
    <property type="match status" value="1"/>
</dbReference>
<comment type="catalytic activity">
    <reaction evidence="11">
        <text>(2R)-2-phosphoglycerate = phosphoenolpyruvate + H2O</text>
        <dbReference type="Rhea" id="RHEA:10164"/>
        <dbReference type="ChEBI" id="CHEBI:15377"/>
        <dbReference type="ChEBI" id="CHEBI:58289"/>
        <dbReference type="ChEBI" id="CHEBI:58702"/>
        <dbReference type="EC" id="4.2.1.11"/>
    </reaction>
</comment>
<evidence type="ECO:0000259" key="15">
    <source>
        <dbReference type="SMART" id="SM01192"/>
    </source>
</evidence>
<feature type="binding site" evidence="13">
    <location>
        <position position="285"/>
    </location>
    <ligand>
        <name>substrate</name>
    </ligand>
</feature>
<dbReference type="Pfam" id="PF03952">
    <property type="entry name" value="Enolase_N"/>
    <property type="match status" value="1"/>
</dbReference>
<dbReference type="SUPFAM" id="SSF51604">
    <property type="entry name" value="Enolase C-terminal domain-like"/>
    <property type="match status" value="1"/>
</dbReference>
<evidence type="ECO:0000256" key="11">
    <source>
        <dbReference type="ARBA" id="ARBA00048333"/>
    </source>
</evidence>
<dbReference type="PANTHER" id="PTHR11902:SF12">
    <property type="entry name" value="ALPHA-ENOLASE"/>
    <property type="match status" value="1"/>
</dbReference>
<evidence type="ECO:0000256" key="6">
    <source>
        <dbReference type="ARBA" id="ARBA00022723"/>
    </source>
</evidence>
<evidence type="ECO:0000256" key="4">
    <source>
        <dbReference type="ARBA" id="ARBA00012058"/>
    </source>
</evidence>
<dbReference type="EC" id="4.2.1.11" evidence="4"/>
<feature type="binding site" evidence="13">
    <location>
        <position position="150"/>
    </location>
    <ligand>
        <name>substrate</name>
    </ligand>
</feature>